<gene>
    <name evidence="4" type="ORF">RHIZ70_1843</name>
</gene>
<evidence type="ECO:0000259" key="3">
    <source>
        <dbReference type="PROSITE" id="PS50887"/>
    </source>
</evidence>
<dbReference type="SMART" id="SM00267">
    <property type="entry name" value="GGDEF"/>
    <property type="match status" value="1"/>
</dbReference>
<dbReference type="Proteomes" id="UP000254764">
    <property type="component" value="Unassembled WGS sequence"/>
</dbReference>
<accession>A0A376AEC2</accession>
<dbReference type="SMART" id="SM00052">
    <property type="entry name" value="EAL"/>
    <property type="match status" value="1"/>
</dbReference>
<dbReference type="PANTHER" id="PTHR44757">
    <property type="entry name" value="DIGUANYLATE CYCLASE DGCP"/>
    <property type="match status" value="1"/>
</dbReference>
<feature type="transmembrane region" description="Helical" evidence="1">
    <location>
        <begin position="272"/>
        <end position="295"/>
    </location>
</feature>
<sequence>MAFPGFRRRADVSMLKVVAVAIFGMAVLTAGTFAFLVWSTTKIDTVSVARQSEMARHVISRFRYQIAHDQESATVWDDAVIKVREPASSDNLEWIHVNLGEWMHTYFGHDAAYVLDPQDKPLYVYVAGAAAQPSAYEAVRATVDPMLRELRAALGRGEEPGLEDGIDSPGLTDFRFLNGRPAVVSLKPIISDSGDIEQVAGAESIHIAIRYLDGPFLEELETSYDFNNIHFSLKDEAEFRKASVPLVTNGGGIIGHVVWEPYRPAMAFLQSIAPALIAILLCLIGTVSIFIVMLYRRALANREQEQRIRYLASHDSMTGLLNRASFETLLDAALGERDGKNQIAILYLDLDRFKPINDTLGHPAGDFVIREVGVRIGKLLPPQSSLCRVGGDEFNVLMRYHKVDEVEALCTAIVDAVSQPIAVEDQNAFVGISIGVALSPQHGTERTELTRKADVALYSAKAGGRGCYSIFGPHMDAMVRERAEIERDLRRALADCSQFRVLYQPKYFATTGKIGSVEALVRWHHPTRGLISPVYFVPIAEEGGLIRELGRYVLEEACRAAANWPIENIAVNVSAVQLRDNGFAMEVMTILGESGLAPHKLEIEVTETAWMDDSENCAANIRALRAVGINIALDDFGTGFSTFGRLHETEVDHIKIDKMFIDGLGKDRGDEAIVQAIIELARAKGLKTTAEGVETAEQNEFLTRIGCDELQGFLYAEPMSGEEVGTLLKGLDGKGPRLAIV</sequence>
<dbReference type="PANTHER" id="PTHR44757:SF4">
    <property type="entry name" value="DIGUANYLATE CYCLASE DGCE-RELATED"/>
    <property type="match status" value="1"/>
</dbReference>
<dbReference type="SUPFAM" id="SSF141868">
    <property type="entry name" value="EAL domain-like"/>
    <property type="match status" value="1"/>
</dbReference>
<feature type="transmembrane region" description="Helical" evidence="1">
    <location>
        <begin position="12"/>
        <end position="38"/>
    </location>
</feature>
<keyword evidence="1" id="KW-0472">Membrane</keyword>
<dbReference type="PROSITE" id="PS50887">
    <property type="entry name" value="GGDEF"/>
    <property type="match status" value="1"/>
</dbReference>
<evidence type="ECO:0000313" key="4">
    <source>
        <dbReference type="EMBL" id="SSC66135.1"/>
    </source>
</evidence>
<feature type="domain" description="GGDEF" evidence="3">
    <location>
        <begin position="341"/>
        <end position="473"/>
    </location>
</feature>
<dbReference type="Gene3D" id="3.30.70.270">
    <property type="match status" value="1"/>
</dbReference>
<evidence type="ECO:0000256" key="1">
    <source>
        <dbReference type="SAM" id="Phobius"/>
    </source>
</evidence>
<evidence type="ECO:0000313" key="5">
    <source>
        <dbReference type="Proteomes" id="UP000254764"/>
    </source>
</evidence>
<evidence type="ECO:0008006" key="6">
    <source>
        <dbReference type="Google" id="ProtNLM"/>
    </source>
</evidence>
<dbReference type="CDD" id="cd01948">
    <property type="entry name" value="EAL"/>
    <property type="match status" value="1"/>
</dbReference>
<dbReference type="InterPro" id="IPR029787">
    <property type="entry name" value="Nucleotide_cyclase"/>
</dbReference>
<name>A0A376AEC2_9HYPH</name>
<keyword evidence="1" id="KW-0812">Transmembrane</keyword>
<dbReference type="InterPro" id="IPR000160">
    <property type="entry name" value="GGDEF_dom"/>
</dbReference>
<dbReference type="NCBIfam" id="TIGR00254">
    <property type="entry name" value="GGDEF"/>
    <property type="match status" value="1"/>
</dbReference>
<dbReference type="InterPro" id="IPR001633">
    <property type="entry name" value="EAL_dom"/>
</dbReference>
<protein>
    <recommendedName>
        <fullName evidence="6">EAL domain-containing protein</fullName>
    </recommendedName>
</protein>
<dbReference type="PROSITE" id="PS50883">
    <property type="entry name" value="EAL"/>
    <property type="match status" value="1"/>
</dbReference>
<dbReference type="CDD" id="cd01949">
    <property type="entry name" value="GGDEF"/>
    <property type="match status" value="1"/>
</dbReference>
<dbReference type="InterPro" id="IPR007892">
    <property type="entry name" value="CHASE4"/>
</dbReference>
<keyword evidence="1" id="KW-1133">Transmembrane helix</keyword>
<keyword evidence="5" id="KW-1185">Reference proteome</keyword>
<dbReference type="InterPro" id="IPR052155">
    <property type="entry name" value="Biofilm_reg_signaling"/>
</dbReference>
<dbReference type="AlphaFoldDB" id="A0A376AEC2"/>
<proteinExistence type="predicted"/>
<dbReference type="InterPro" id="IPR035919">
    <property type="entry name" value="EAL_sf"/>
</dbReference>
<dbReference type="Pfam" id="PF05228">
    <property type="entry name" value="CHASE4"/>
    <property type="match status" value="1"/>
</dbReference>
<dbReference type="Gene3D" id="3.20.20.450">
    <property type="entry name" value="EAL domain"/>
    <property type="match status" value="1"/>
</dbReference>
<organism evidence="4 5">
    <name type="scientific">Ciceribacter selenitireducens ATCC BAA-1503</name>
    <dbReference type="NCBI Taxonomy" id="1336235"/>
    <lineage>
        <taxon>Bacteria</taxon>
        <taxon>Pseudomonadati</taxon>
        <taxon>Pseudomonadota</taxon>
        <taxon>Alphaproteobacteria</taxon>
        <taxon>Hyphomicrobiales</taxon>
        <taxon>Rhizobiaceae</taxon>
        <taxon>Ciceribacter</taxon>
    </lineage>
</organism>
<dbReference type="Pfam" id="PF00990">
    <property type="entry name" value="GGDEF"/>
    <property type="match status" value="1"/>
</dbReference>
<dbReference type="InterPro" id="IPR043128">
    <property type="entry name" value="Rev_trsase/Diguanyl_cyclase"/>
</dbReference>
<dbReference type="Pfam" id="PF00563">
    <property type="entry name" value="EAL"/>
    <property type="match status" value="1"/>
</dbReference>
<dbReference type="SUPFAM" id="SSF55073">
    <property type="entry name" value="Nucleotide cyclase"/>
    <property type="match status" value="1"/>
</dbReference>
<reference evidence="5" key="1">
    <citation type="submission" date="2018-07" db="EMBL/GenBank/DDBJ databases">
        <authorList>
            <person name="Peiro R."/>
            <person name="Begona"/>
            <person name="Cbmso G."/>
            <person name="Lopez M."/>
            <person name="Gonzalez S."/>
        </authorList>
    </citation>
    <scope>NUCLEOTIDE SEQUENCE [LARGE SCALE GENOMIC DNA]</scope>
</reference>
<evidence type="ECO:0000259" key="2">
    <source>
        <dbReference type="PROSITE" id="PS50883"/>
    </source>
</evidence>
<feature type="domain" description="EAL" evidence="2">
    <location>
        <begin position="482"/>
        <end position="732"/>
    </location>
</feature>
<dbReference type="STRING" id="1336235.GCA_000518785_00869"/>
<dbReference type="EMBL" id="UEYP01000022">
    <property type="protein sequence ID" value="SSC66135.1"/>
    <property type="molecule type" value="Genomic_DNA"/>
</dbReference>